<protein>
    <submittedName>
        <fullName evidence="2">Uncharacterized protein</fullName>
    </submittedName>
</protein>
<organism evidence="2 3">
    <name type="scientific">Paraburkholderia bryophila</name>
    <dbReference type="NCBI Taxonomy" id="420952"/>
    <lineage>
        <taxon>Bacteria</taxon>
        <taxon>Pseudomonadati</taxon>
        <taxon>Pseudomonadota</taxon>
        <taxon>Betaproteobacteria</taxon>
        <taxon>Burkholderiales</taxon>
        <taxon>Burkholderiaceae</taxon>
        <taxon>Paraburkholderia</taxon>
    </lineage>
</organism>
<name>A0A329BC07_9BURK</name>
<dbReference type="EMBL" id="QLTK01000038">
    <property type="protein sequence ID" value="RAS20363.1"/>
    <property type="molecule type" value="Genomic_DNA"/>
</dbReference>
<accession>A0A329BC07</accession>
<gene>
    <name evidence="2" type="ORF">BX591_13832</name>
</gene>
<reference evidence="2 3" key="1">
    <citation type="submission" date="2018-06" db="EMBL/GenBank/DDBJ databases">
        <title>Genomic Encyclopedia of Type Strains, Phase III (KMG-III): the genomes of soil and plant-associated and newly described type strains.</title>
        <authorList>
            <person name="Whitman W."/>
        </authorList>
    </citation>
    <scope>NUCLEOTIDE SEQUENCE [LARGE SCALE GENOMIC DNA]</scope>
    <source>
        <strain evidence="2 3">LMG 23644</strain>
    </source>
</reference>
<dbReference type="RefSeq" id="WP_111935391.1">
    <property type="nucleotide sequence ID" value="NZ_CADFFP010000037.1"/>
</dbReference>
<proteinExistence type="predicted"/>
<dbReference type="Proteomes" id="UP000248918">
    <property type="component" value="Unassembled WGS sequence"/>
</dbReference>
<evidence type="ECO:0000256" key="1">
    <source>
        <dbReference type="SAM" id="MobiDB-lite"/>
    </source>
</evidence>
<dbReference type="AlphaFoldDB" id="A0A329BC07"/>
<evidence type="ECO:0000313" key="3">
    <source>
        <dbReference type="Proteomes" id="UP000248918"/>
    </source>
</evidence>
<evidence type="ECO:0000313" key="2">
    <source>
        <dbReference type="EMBL" id="RAS20363.1"/>
    </source>
</evidence>
<sequence>MSDEWIRQNLQDAVGAKILQSIRREGYSRHILYVPFYLPSAVEHEAALMKGDEHGHKDHQLPPTHHYHDAEVEQAVQRKKVRLQ</sequence>
<dbReference type="OrthoDB" id="6789252at2"/>
<feature type="region of interest" description="Disordered" evidence="1">
    <location>
        <begin position="49"/>
        <end position="70"/>
    </location>
</feature>
<comment type="caution">
    <text evidence="2">The sequence shown here is derived from an EMBL/GenBank/DDBJ whole genome shotgun (WGS) entry which is preliminary data.</text>
</comment>